<dbReference type="EMBL" id="BSSQ01000019">
    <property type="protein sequence ID" value="GLX70496.1"/>
    <property type="molecule type" value="Genomic_DNA"/>
</dbReference>
<dbReference type="Gene3D" id="2.40.380.10">
    <property type="entry name" value="FomD-like"/>
    <property type="match status" value="1"/>
</dbReference>
<dbReference type="PANTHER" id="PTHR41271:SF1">
    <property type="entry name" value="DUF402 DOMAIN-CONTAINING PROTEIN"/>
    <property type="match status" value="1"/>
</dbReference>
<dbReference type="InterPro" id="IPR035930">
    <property type="entry name" value="FomD-like_sf"/>
</dbReference>
<evidence type="ECO:0000313" key="2">
    <source>
        <dbReference type="EMBL" id="GLX70496.1"/>
    </source>
</evidence>
<keyword evidence="3" id="KW-1185">Reference proteome</keyword>
<feature type="domain" description="DUF402" evidence="1">
    <location>
        <begin position="65"/>
        <end position="161"/>
    </location>
</feature>
<proteinExistence type="predicted"/>
<organism evidence="2 3">
    <name type="scientific">Paenibacillus glycanilyticus</name>
    <dbReference type="NCBI Taxonomy" id="126569"/>
    <lineage>
        <taxon>Bacteria</taxon>
        <taxon>Bacillati</taxon>
        <taxon>Bacillota</taxon>
        <taxon>Bacilli</taxon>
        <taxon>Bacillales</taxon>
        <taxon>Paenibacillaceae</taxon>
        <taxon>Paenibacillus</taxon>
    </lineage>
</organism>
<dbReference type="SUPFAM" id="SSF159234">
    <property type="entry name" value="FomD-like"/>
    <property type="match status" value="1"/>
</dbReference>
<accession>A0ABQ6GMD2</accession>
<reference evidence="2 3" key="1">
    <citation type="submission" date="2023-03" db="EMBL/GenBank/DDBJ databases">
        <title>Draft genome sequence of the bacteria which degrade cell wall of Tricholomamatutake.</title>
        <authorList>
            <person name="Konishi Y."/>
            <person name="Fukuta Y."/>
            <person name="Shirasaka N."/>
        </authorList>
    </citation>
    <scope>NUCLEOTIDE SEQUENCE [LARGE SCALE GENOMIC DNA]</scope>
    <source>
        <strain evidence="3">mu1</strain>
    </source>
</reference>
<dbReference type="RefSeq" id="WP_284241273.1">
    <property type="nucleotide sequence ID" value="NZ_BSSQ01000019.1"/>
</dbReference>
<dbReference type="PANTHER" id="PTHR41271">
    <property type="entry name" value="DUF402 DOMAIN-CONTAINING PROTEIN"/>
    <property type="match status" value="1"/>
</dbReference>
<dbReference type="Pfam" id="PF04167">
    <property type="entry name" value="DUF402"/>
    <property type="match status" value="1"/>
</dbReference>
<comment type="caution">
    <text evidence="2">The sequence shown here is derived from an EMBL/GenBank/DDBJ whole genome shotgun (WGS) entry which is preliminary data.</text>
</comment>
<dbReference type="InterPro" id="IPR007295">
    <property type="entry name" value="DUF402"/>
</dbReference>
<evidence type="ECO:0000259" key="1">
    <source>
        <dbReference type="Pfam" id="PF04167"/>
    </source>
</evidence>
<gene>
    <name evidence="2" type="ORF">MU1_48420</name>
</gene>
<protein>
    <recommendedName>
        <fullName evidence="1">DUF402 domain-containing protein</fullName>
    </recommendedName>
</protein>
<name>A0ABQ6GMD2_9BACL</name>
<dbReference type="Proteomes" id="UP001157114">
    <property type="component" value="Unassembled WGS sequence"/>
</dbReference>
<sequence length="180" mass="20957">MKRKYGDLSHWRGIIQKKYRQMYIEEVGFTGHVTLVVFNKVKESISFKLADQDDFYIVADGFMWLQYFPSNAHHTMTAVINEKGKIVQWYFDITLANALTIEGVPYFDDLFLDVVVLPNKEIFVLDEDELLEALNNETISINDYKLARKELDLIYASLTDGSNELIKRWDTDLKSISSEI</sequence>
<evidence type="ECO:0000313" key="3">
    <source>
        <dbReference type="Proteomes" id="UP001157114"/>
    </source>
</evidence>